<evidence type="ECO:0000259" key="1">
    <source>
        <dbReference type="Pfam" id="PF09820"/>
    </source>
</evidence>
<dbReference type="PANTHER" id="PTHR34825">
    <property type="entry name" value="CONSERVED PROTEIN, WITH A WEAK D-GALACTARATE DEHYDRATASE/ALTRONATE HYDROLASE DOMAIN"/>
    <property type="match status" value="1"/>
</dbReference>
<dbReference type="Pfam" id="PF08011">
    <property type="entry name" value="PDDEXK_9"/>
    <property type="match status" value="1"/>
</dbReference>
<dbReference type="SUPFAM" id="SSF52540">
    <property type="entry name" value="P-loop containing nucleoside triphosphate hydrolases"/>
    <property type="match status" value="1"/>
</dbReference>
<reference evidence="2" key="1">
    <citation type="journal article" date="2015" name="PeerJ">
        <title>First genomic representation of candidate bacterial phylum KSB3 points to enhanced environmental sensing as a trigger of wastewater bulking.</title>
        <authorList>
            <person name="Sekiguchi Y."/>
            <person name="Ohashi A."/>
            <person name="Parks D.H."/>
            <person name="Yamauchi T."/>
            <person name="Tyson G.W."/>
            <person name="Hugenholtz P."/>
        </authorList>
    </citation>
    <scope>NUCLEOTIDE SEQUENCE [LARGE SCALE GENOMIC DNA]</scope>
</reference>
<dbReference type="Gene3D" id="3.40.50.300">
    <property type="entry name" value="P-loop containing nucleotide triphosphate hydrolases"/>
    <property type="match status" value="1"/>
</dbReference>
<feature type="domain" description="AAA-ATPase-like" evidence="1">
    <location>
        <begin position="5"/>
        <end position="200"/>
    </location>
</feature>
<name>A0A0S6VYK6_9BACT</name>
<dbReference type="HOGENOM" id="CLU_021114_0_1_0"/>
<evidence type="ECO:0000313" key="3">
    <source>
        <dbReference type="Proteomes" id="UP000030700"/>
    </source>
</evidence>
<accession>A0A0S6VYK6</accession>
<dbReference type="InterPro" id="IPR012547">
    <property type="entry name" value="PDDEXK_9"/>
</dbReference>
<dbReference type="AlphaFoldDB" id="A0A0S6VYK6"/>
<evidence type="ECO:0000313" key="2">
    <source>
        <dbReference type="EMBL" id="GAK50030.1"/>
    </source>
</evidence>
<dbReference type="EMBL" id="DF820455">
    <property type="protein sequence ID" value="GAK50030.1"/>
    <property type="molecule type" value="Genomic_DNA"/>
</dbReference>
<dbReference type="PANTHER" id="PTHR34825:SF1">
    <property type="entry name" value="AAA-ATPASE-LIKE DOMAIN-CONTAINING PROTEIN"/>
    <property type="match status" value="1"/>
</dbReference>
<protein>
    <recommendedName>
        <fullName evidence="1">AAA-ATPase-like domain-containing protein</fullName>
    </recommendedName>
</protein>
<dbReference type="STRING" id="1499966.U14_01255"/>
<keyword evidence="3" id="KW-1185">Reference proteome</keyword>
<dbReference type="InterPro" id="IPR018631">
    <property type="entry name" value="AAA-ATPase-like_dom"/>
</dbReference>
<gene>
    <name evidence="2" type="ORF">U14_01255</name>
</gene>
<organism evidence="2">
    <name type="scientific">Candidatus Moduliflexus flocculans</name>
    <dbReference type="NCBI Taxonomy" id="1499966"/>
    <lineage>
        <taxon>Bacteria</taxon>
        <taxon>Candidatus Moduliflexota</taxon>
        <taxon>Candidatus Moduliflexia</taxon>
        <taxon>Candidatus Moduliflexales</taxon>
        <taxon>Candidatus Moduliflexaceae</taxon>
    </lineage>
</organism>
<dbReference type="Proteomes" id="UP000030700">
    <property type="component" value="Unassembled WGS sequence"/>
</dbReference>
<dbReference type="Pfam" id="PF09820">
    <property type="entry name" value="AAA-ATPase_like"/>
    <property type="match status" value="1"/>
</dbReference>
<proteinExistence type="predicted"/>
<sequence>MKTLPLGVQDFGSLIAQNCLYVDKTRQIAAMVDEGKYFFLSRPRRFGKSLLVSTLKAFLEGRRDLFRGLWIEQRQDWTPHPVIHLDASLIPHDTEIRLKAGLLEFCQQIAEQYGVEVRSQEYDAAFAELIRRLSQQTGNNVVVLIDEYDKPILDALPDLTAARRQRDILKNFYEILKGSDHYLRFVFITGVSKFSKVSVFSGLNNLRDITLSPRFATLTGYTQEELERDFDEHLQQVCLQHDLTRTALLAEIQRWYNGYSWNGEDRVYNPFSVLNFFAEQQFSNYWFASGTPTFLLDLITSQQYETTEFENKRVPELIFNGDDLEQMNVFALLFQTGYLTITAKERDYAGATYTLNYPNFEVKQAFLTLLLHRFTTYRLEDVPQLARSLRYDLEHGDVENFIRSMRGLFAKIPYTLHLPQEAYYHSLFYMILALMGVDINLEVLTDQGRIDGVLECQRAIYVIEFKYGHAGSKMETLTAQAIRQIETTHYADRFLNDPRPCVLVGVGFIEKEIGYQTVCRKI</sequence>
<dbReference type="InterPro" id="IPR027417">
    <property type="entry name" value="P-loop_NTPase"/>
</dbReference>